<evidence type="ECO:0000313" key="3">
    <source>
        <dbReference type="Proteomes" id="UP000284706"/>
    </source>
</evidence>
<dbReference type="InParanoid" id="A0A409YQA2"/>
<comment type="caution">
    <text evidence="2">The sequence shown here is derived from an EMBL/GenBank/DDBJ whole genome shotgun (WGS) entry which is preliminary data.</text>
</comment>
<dbReference type="AlphaFoldDB" id="A0A409YQA2"/>
<protein>
    <submittedName>
        <fullName evidence="2">Uncharacterized protein</fullName>
    </submittedName>
</protein>
<accession>A0A409YQA2</accession>
<evidence type="ECO:0000313" key="2">
    <source>
        <dbReference type="EMBL" id="PPR05195.1"/>
    </source>
</evidence>
<evidence type="ECO:0000256" key="1">
    <source>
        <dbReference type="SAM" id="MobiDB-lite"/>
    </source>
</evidence>
<feature type="region of interest" description="Disordered" evidence="1">
    <location>
        <begin position="1"/>
        <end position="36"/>
    </location>
</feature>
<dbReference type="Proteomes" id="UP000284706">
    <property type="component" value="Unassembled WGS sequence"/>
</dbReference>
<dbReference type="EMBL" id="NHYE01000514">
    <property type="protein sequence ID" value="PPR05195.1"/>
    <property type="molecule type" value="Genomic_DNA"/>
</dbReference>
<keyword evidence="3" id="KW-1185">Reference proteome</keyword>
<sequence length="78" mass="8689">MPTAMNALKLVPKTSSTSSRTAAEKRSTNPKITAPSIGRLSEPRLRKAVAKVKTCLDSLRNVHQVVRIRGFTEYQKCY</sequence>
<name>A0A409YQA2_9AGAR</name>
<organism evidence="2 3">
    <name type="scientific">Gymnopilus dilepis</name>
    <dbReference type="NCBI Taxonomy" id="231916"/>
    <lineage>
        <taxon>Eukaryota</taxon>
        <taxon>Fungi</taxon>
        <taxon>Dikarya</taxon>
        <taxon>Basidiomycota</taxon>
        <taxon>Agaricomycotina</taxon>
        <taxon>Agaricomycetes</taxon>
        <taxon>Agaricomycetidae</taxon>
        <taxon>Agaricales</taxon>
        <taxon>Agaricineae</taxon>
        <taxon>Hymenogastraceae</taxon>
        <taxon>Gymnopilus</taxon>
    </lineage>
</organism>
<reference evidence="2 3" key="1">
    <citation type="journal article" date="2018" name="Evol. Lett.">
        <title>Horizontal gene cluster transfer increased hallucinogenic mushroom diversity.</title>
        <authorList>
            <person name="Reynolds H.T."/>
            <person name="Vijayakumar V."/>
            <person name="Gluck-Thaler E."/>
            <person name="Korotkin H.B."/>
            <person name="Matheny P.B."/>
            <person name="Slot J.C."/>
        </authorList>
    </citation>
    <scope>NUCLEOTIDE SEQUENCE [LARGE SCALE GENOMIC DNA]</scope>
    <source>
        <strain evidence="2 3">SRW20</strain>
    </source>
</reference>
<gene>
    <name evidence="2" type="ORF">CVT26_012281</name>
</gene>
<proteinExistence type="predicted"/>